<reference evidence="2 3" key="1">
    <citation type="submission" date="2020-04" db="EMBL/GenBank/DDBJ databases">
        <title>Whole genome sequencing of clinical and environmental type strains of Ochrobactrum.</title>
        <authorList>
            <person name="Dharne M."/>
        </authorList>
    </citation>
    <scope>NUCLEOTIDE SEQUENCE [LARGE SCALE GENOMIC DNA]</scope>
    <source>
        <strain evidence="2 3">DSM 13340</strain>
    </source>
</reference>
<evidence type="ECO:0000313" key="3">
    <source>
        <dbReference type="Proteomes" id="UP000558475"/>
    </source>
</evidence>
<evidence type="ECO:0000256" key="1">
    <source>
        <dbReference type="SAM" id="MobiDB-lite"/>
    </source>
</evidence>
<sequence length="101" mass="11693">MYAYAHKLGNNRAKMRELYQHPTADEAIGFALDVLQPYEIAEFLEEWRQGIDLRPWCDAAKADGSWQNFDLPLSVEVRSNGDTGQENEYRREEVDKRLSTG</sequence>
<feature type="region of interest" description="Disordered" evidence="1">
    <location>
        <begin position="77"/>
        <end position="101"/>
    </location>
</feature>
<feature type="compositionally biased region" description="Basic and acidic residues" evidence="1">
    <location>
        <begin position="87"/>
        <end position="101"/>
    </location>
</feature>
<dbReference type="Proteomes" id="UP000558475">
    <property type="component" value="Unassembled WGS sequence"/>
</dbReference>
<evidence type="ECO:0000313" key="2">
    <source>
        <dbReference type="EMBL" id="NKW09162.1"/>
    </source>
</evidence>
<protein>
    <submittedName>
        <fullName evidence="2">Uncharacterized protein</fullName>
    </submittedName>
</protein>
<organism evidence="2 3">
    <name type="scientific">Brucella tritici</name>
    <dbReference type="NCBI Taxonomy" id="94626"/>
    <lineage>
        <taxon>Bacteria</taxon>
        <taxon>Pseudomonadati</taxon>
        <taxon>Pseudomonadota</taxon>
        <taxon>Alphaproteobacteria</taxon>
        <taxon>Hyphomicrobiales</taxon>
        <taxon>Brucellaceae</taxon>
        <taxon>Brucella/Ochrobactrum group</taxon>
        <taxon>Brucella</taxon>
    </lineage>
</organism>
<name>A0A7X6JB38_9HYPH</name>
<comment type="caution">
    <text evidence="2">The sequence shown here is derived from an EMBL/GenBank/DDBJ whole genome shotgun (WGS) entry which is preliminary data.</text>
</comment>
<gene>
    <name evidence="2" type="ORF">HGG76_02635</name>
</gene>
<dbReference type="EMBL" id="JAAXZB010000001">
    <property type="protein sequence ID" value="NKW09162.1"/>
    <property type="molecule type" value="Genomic_DNA"/>
</dbReference>
<accession>A0A7X6JB38</accession>
<proteinExistence type="predicted"/>
<dbReference type="AlphaFoldDB" id="A0A7X6JB38"/>